<dbReference type="EMBL" id="CP020370">
    <property type="protein sequence ID" value="AUB79582.1"/>
    <property type="molecule type" value="Genomic_DNA"/>
</dbReference>
<protein>
    <submittedName>
        <fullName evidence="2">Uncharacterized protein</fullName>
    </submittedName>
</protein>
<keyword evidence="1" id="KW-1133">Transmembrane helix</keyword>
<dbReference type="Proteomes" id="UP000232638">
    <property type="component" value="Chromosome"/>
</dbReference>
<dbReference type="KEGG" id="tsy:THSYN_00480"/>
<dbReference type="RefSeq" id="WP_216644651.1">
    <property type="nucleotide sequence ID" value="NZ_CP020370.1"/>
</dbReference>
<organism evidence="2 3">
    <name type="scientific">Candidatus Thiodictyon syntrophicum</name>
    <dbReference type="NCBI Taxonomy" id="1166950"/>
    <lineage>
        <taxon>Bacteria</taxon>
        <taxon>Pseudomonadati</taxon>
        <taxon>Pseudomonadota</taxon>
        <taxon>Gammaproteobacteria</taxon>
        <taxon>Chromatiales</taxon>
        <taxon>Chromatiaceae</taxon>
        <taxon>Thiodictyon</taxon>
    </lineage>
</organism>
<evidence type="ECO:0000256" key="1">
    <source>
        <dbReference type="SAM" id="Phobius"/>
    </source>
</evidence>
<evidence type="ECO:0000313" key="2">
    <source>
        <dbReference type="EMBL" id="AUB79582.1"/>
    </source>
</evidence>
<keyword evidence="1" id="KW-0472">Membrane</keyword>
<gene>
    <name evidence="2" type="ORF">THSYN_00480</name>
</gene>
<feature type="transmembrane region" description="Helical" evidence="1">
    <location>
        <begin position="15"/>
        <end position="37"/>
    </location>
</feature>
<sequence length="90" mass="10093">MLPKLHYWWQAKRSSFWFVPAVMVLDAVALATLLITLDVTVEEIAEAAERTIDSPHDRARLGNRLTRVREVLATAPVVFVGAHQDGRAAR</sequence>
<dbReference type="AlphaFoldDB" id="A0A2K8U1Y4"/>
<keyword evidence="1" id="KW-0812">Transmembrane</keyword>
<proteinExistence type="predicted"/>
<reference evidence="2 3" key="1">
    <citation type="submission" date="2017-03" db="EMBL/GenBank/DDBJ databases">
        <title>Complete genome sequence of Candidatus 'Thiodictyon syntrophicum' sp. nov. strain Cad16T, a photolithoautotroph purple sulfur bacterium isolated from an alpine meromictic lake.</title>
        <authorList>
            <person name="Luedin S.M."/>
            <person name="Pothier J.F."/>
            <person name="Danza F."/>
            <person name="Storelli N."/>
            <person name="Wittwer M."/>
            <person name="Tonolla M."/>
        </authorList>
    </citation>
    <scope>NUCLEOTIDE SEQUENCE [LARGE SCALE GENOMIC DNA]</scope>
    <source>
        <strain evidence="2 3">Cad16T</strain>
    </source>
</reference>
<keyword evidence="3" id="KW-1185">Reference proteome</keyword>
<name>A0A2K8U1Y4_9GAMM</name>
<accession>A0A2K8U1Y4</accession>
<evidence type="ECO:0000313" key="3">
    <source>
        <dbReference type="Proteomes" id="UP000232638"/>
    </source>
</evidence>